<feature type="region of interest" description="Disordered" evidence="1">
    <location>
        <begin position="473"/>
        <end position="517"/>
    </location>
</feature>
<feature type="region of interest" description="Disordered" evidence="1">
    <location>
        <begin position="415"/>
        <end position="457"/>
    </location>
</feature>
<evidence type="ECO:0000313" key="3">
    <source>
        <dbReference type="Proteomes" id="UP001172673"/>
    </source>
</evidence>
<dbReference type="EMBL" id="JAPDRK010000003">
    <property type="protein sequence ID" value="KAJ9614377.1"/>
    <property type="molecule type" value="Genomic_DNA"/>
</dbReference>
<feature type="region of interest" description="Disordered" evidence="1">
    <location>
        <begin position="282"/>
        <end position="363"/>
    </location>
</feature>
<feature type="compositionally biased region" description="Basic residues" evidence="1">
    <location>
        <begin position="1"/>
        <end position="11"/>
    </location>
</feature>
<feature type="compositionally biased region" description="Basic and acidic residues" evidence="1">
    <location>
        <begin position="552"/>
        <end position="565"/>
    </location>
</feature>
<protein>
    <submittedName>
        <fullName evidence="2">Uncharacterized protein</fullName>
    </submittedName>
</protein>
<comment type="caution">
    <text evidence="2">The sequence shown here is derived from an EMBL/GenBank/DDBJ whole genome shotgun (WGS) entry which is preliminary data.</text>
</comment>
<evidence type="ECO:0000313" key="2">
    <source>
        <dbReference type="EMBL" id="KAJ9614377.1"/>
    </source>
</evidence>
<feature type="region of interest" description="Disordered" evidence="1">
    <location>
        <begin position="1"/>
        <end position="35"/>
    </location>
</feature>
<sequence length="565" mass="62662">MLWRRNRKSKLQAKERSDVESYTIDKDNTHGDGLDENRKSKYYIRNWRWKRILRKVGWIQIPSEVEHDLEMRNMGRRMAVVDEGIVQPVIARKPVARDAEQGTKSNFVPVNKLERPTNAPSFEKISGYRYGDYGYGPDNMSPLPVLKSSSPTPYDYPQGIAEVDGTSTAFGSPMYSPTPSSKLSMDSGYSSFFPLRSPNGLLISNEDDTMAALPIPKDHPLSQHRLPEQHADVRQPARSGPRISLPGEGVAFHKTERSQNDAQMMGGKGNLEKEERIISEGRGPPFQYERASLVPGPLNARRGKHSPTNRSSASQARSPTPTQEGWQCEVAELESPDPIPSRCVSTVDSTSSTTSMPRYSHFQNPLRQNPVVSEDIARGSQDTTNPVVPQAAESGAAKQEWPFAPRIRPKRYTWATEPTQSSLPDEGQATAKQTEKRHPRSLQIGGQATRTLDETVHSPSFQPEVDVTGIFEALNKPPQPSSSGRTKARPASAPLRRPINRSAHPPSLQAGKRTSVVANRNRHINVCDGTWMTAPLTPTSEEQPFGGSASSDESRMGRKKRCAED</sequence>
<organism evidence="2 3">
    <name type="scientific">Cladophialophora chaetospira</name>
    <dbReference type="NCBI Taxonomy" id="386627"/>
    <lineage>
        <taxon>Eukaryota</taxon>
        <taxon>Fungi</taxon>
        <taxon>Dikarya</taxon>
        <taxon>Ascomycota</taxon>
        <taxon>Pezizomycotina</taxon>
        <taxon>Eurotiomycetes</taxon>
        <taxon>Chaetothyriomycetidae</taxon>
        <taxon>Chaetothyriales</taxon>
        <taxon>Herpotrichiellaceae</taxon>
        <taxon>Cladophialophora</taxon>
    </lineage>
</organism>
<gene>
    <name evidence="2" type="ORF">H2200_002513</name>
</gene>
<dbReference type="Proteomes" id="UP001172673">
    <property type="component" value="Unassembled WGS sequence"/>
</dbReference>
<name>A0AA39CN58_9EURO</name>
<feature type="region of interest" description="Disordered" evidence="1">
    <location>
        <begin position="530"/>
        <end position="565"/>
    </location>
</feature>
<proteinExistence type="predicted"/>
<dbReference type="AlphaFoldDB" id="A0AA39CN58"/>
<feature type="compositionally biased region" description="Low complexity" evidence="1">
    <location>
        <begin position="344"/>
        <end position="355"/>
    </location>
</feature>
<reference evidence="2" key="1">
    <citation type="submission" date="2022-10" db="EMBL/GenBank/DDBJ databases">
        <title>Culturing micro-colonial fungi from biological soil crusts in the Mojave desert and describing Neophaeococcomyces mojavensis, and introducing the new genera and species Taxawa tesnikishii.</title>
        <authorList>
            <person name="Kurbessoian T."/>
            <person name="Stajich J.E."/>
        </authorList>
    </citation>
    <scope>NUCLEOTIDE SEQUENCE</scope>
    <source>
        <strain evidence="2">TK_41</strain>
    </source>
</reference>
<evidence type="ECO:0000256" key="1">
    <source>
        <dbReference type="SAM" id="MobiDB-lite"/>
    </source>
</evidence>
<keyword evidence="3" id="KW-1185">Reference proteome</keyword>
<feature type="compositionally biased region" description="Polar residues" evidence="1">
    <location>
        <begin position="308"/>
        <end position="325"/>
    </location>
</feature>
<accession>A0AA39CN58</accession>
<feature type="region of interest" description="Disordered" evidence="1">
    <location>
        <begin position="379"/>
        <end position="398"/>
    </location>
</feature>
<feature type="compositionally biased region" description="Basic and acidic residues" evidence="1">
    <location>
        <begin position="12"/>
        <end position="35"/>
    </location>
</feature>